<protein>
    <submittedName>
        <fullName evidence="5">Uncharacterized protein LOC109465570</fullName>
    </submittedName>
</protein>
<dbReference type="GO" id="GO:0061630">
    <property type="term" value="F:ubiquitin protein ligase activity"/>
    <property type="evidence" value="ECO:0007669"/>
    <property type="project" value="TreeGrafter"/>
</dbReference>
<dbReference type="KEGG" id="bbel:109465570"/>
<dbReference type="RefSeq" id="XP_019618487.1">
    <property type="nucleotide sequence ID" value="XM_019762928.1"/>
</dbReference>
<accession>A0A6P4YIA6</accession>
<feature type="compositionally biased region" description="Polar residues" evidence="3">
    <location>
        <begin position="30"/>
        <end position="39"/>
    </location>
</feature>
<name>A0A6P4YIA6_BRABE</name>
<dbReference type="GeneID" id="109465570"/>
<feature type="repeat" description="NHL" evidence="2">
    <location>
        <begin position="269"/>
        <end position="312"/>
    </location>
</feature>
<dbReference type="Pfam" id="PF01436">
    <property type="entry name" value="NHL"/>
    <property type="match status" value="1"/>
</dbReference>
<dbReference type="InterPro" id="IPR011042">
    <property type="entry name" value="6-blade_b-propeller_TolB-like"/>
</dbReference>
<keyword evidence="1" id="KW-0677">Repeat</keyword>
<dbReference type="InterPro" id="IPR001258">
    <property type="entry name" value="NHL_repeat"/>
</dbReference>
<feature type="region of interest" description="Disordered" evidence="3">
    <location>
        <begin position="79"/>
        <end position="137"/>
    </location>
</feature>
<feature type="region of interest" description="Disordered" evidence="3">
    <location>
        <begin position="213"/>
        <end position="238"/>
    </location>
</feature>
<feature type="compositionally biased region" description="Low complexity" evidence="3">
    <location>
        <begin position="225"/>
        <end position="238"/>
    </location>
</feature>
<dbReference type="Gene3D" id="2.120.10.30">
    <property type="entry name" value="TolB, C-terminal domain"/>
    <property type="match status" value="1"/>
</dbReference>
<proteinExistence type="predicted"/>
<dbReference type="OrthoDB" id="10125627at2759"/>
<evidence type="ECO:0000256" key="3">
    <source>
        <dbReference type="SAM" id="MobiDB-lite"/>
    </source>
</evidence>
<feature type="compositionally biased region" description="Polar residues" evidence="3">
    <location>
        <begin position="167"/>
        <end position="194"/>
    </location>
</feature>
<evidence type="ECO:0000313" key="5">
    <source>
        <dbReference type="RefSeq" id="XP_019618487.1"/>
    </source>
</evidence>
<dbReference type="FunFam" id="2.120.10.30:FF:000064">
    <property type="entry name" value="Uncharacterized protein"/>
    <property type="match status" value="1"/>
</dbReference>
<evidence type="ECO:0000256" key="1">
    <source>
        <dbReference type="ARBA" id="ARBA00022737"/>
    </source>
</evidence>
<feature type="region of interest" description="Disordered" evidence="3">
    <location>
        <begin position="1"/>
        <end position="60"/>
    </location>
</feature>
<organism evidence="4 5">
    <name type="scientific">Branchiostoma belcheri</name>
    <name type="common">Amphioxus</name>
    <dbReference type="NCBI Taxonomy" id="7741"/>
    <lineage>
        <taxon>Eukaryota</taxon>
        <taxon>Metazoa</taxon>
        <taxon>Chordata</taxon>
        <taxon>Cephalochordata</taxon>
        <taxon>Leptocardii</taxon>
        <taxon>Amphioxiformes</taxon>
        <taxon>Branchiostomatidae</taxon>
        <taxon>Branchiostoma</taxon>
    </lineage>
</organism>
<dbReference type="GO" id="GO:0043161">
    <property type="term" value="P:proteasome-mediated ubiquitin-dependent protein catabolic process"/>
    <property type="evidence" value="ECO:0007669"/>
    <property type="project" value="TreeGrafter"/>
</dbReference>
<gene>
    <name evidence="5" type="primary">LOC109465570</name>
</gene>
<reference evidence="5" key="1">
    <citation type="submission" date="2025-08" db="UniProtKB">
        <authorList>
            <consortium name="RefSeq"/>
        </authorList>
    </citation>
    <scope>IDENTIFICATION</scope>
    <source>
        <tissue evidence="5">Gonad</tissue>
    </source>
</reference>
<dbReference type="SUPFAM" id="SSF101898">
    <property type="entry name" value="NHL repeat"/>
    <property type="match status" value="1"/>
</dbReference>
<evidence type="ECO:0000256" key="2">
    <source>
        <dbReference type="PROSITE-ProRule" id="PRU00504"/>
    </source>
</evidence>
<dbReference type="Proteomes" id="UP000515135">
    <property type="component" value="Unplaced"/>
</dbReference>
<dbReference type="PROSITE" id="PS51125">
    <property type="entry name" value="NHL"/>
    <property type="match status" value="2"/>
</dbReference>
<feature type="repeat" description="NHL" evidence="2">
    <location>
        <begin position="474"/>
        <end position="517"/>
    </location>
</feature>
<dbReference type="PANTHER" id="PTHR24104">
    <property type="entry name" value="E3 UBIQUITIN-PROTEIN LIGASE NHLRC1-RELATED"/>
    <property type="match status" value="1"/>
</dbReference>
<dbReference type="AlphaFoldDB" id="A0A6P4YIA6"/>
<dbReference type="CDD" id="cd05819">
    <property type="entry name" value="NHL"/>
    <property type="match status" value="1"/>
</dbReference>
<feature type="region of interest" description="Disordered" evidence="3">
    <location>
        <begin position="164"/>
        <end position="199"/>
    </location>
</feature>
<dbReference type="InterPro" id="IPR050952">
    <property type="entry name" value="TRIM-NHL_E3_ligases"/>
</dbReference>
<keyword evidence="4" id="KW-1185">Reference proteome</keyword>
<evidence type="ECO:0000313" key="4">
    <source>
        <dbReference type="Proteomes" id="UP000515135"/>
    </source>
</evidence>
<dbReference type="GO" id="GO:0000209">
    <property type="term" value="P:protein polyubiquitination"/>
    <property type="evidence" value="ECO:0007669"/>
    <property type="project" value="TreeGrafter"/>
</dbReference>
<sequence>MHAVNDVNPSPMYRQSNTESIDPNKGTGLPCNQSPTDTHQQGDEAAFGPSDNDGNPCLQPYAVTLQQDVQAASIVMPEYNEDNPCSKPDAVKHGEEEGPSLGPVDCDNSQKDDDSGITLQTTRGAASKNRHTASITSDDEDIQPYAAAYMYECDMYECDKTSRDAKTSLSQNQNQPKAASNSINDVSTSPSSNDVLHALDPNPMYAAADMCQGDVGRNTTSGDTQASLSSQNQPAAASNSINDANDVLHALNPNPMYVPNVQHPTTCEKITFGGRGREAGKFLSISGVAVSDDSEIFVTDFINQRVQVFSMNGAYLRLFLTRVPGESRKMHMRPSSVAFDVDSGYLWVLGSVVTGHGGGDCDTVHGYMHVVQYSTKGQARKKFNPWFTNLSRDDRIGKPVIAIDTRNNKVIVGEGYTIRMFYPNGTLYRCFKEIANYKARRMGFGGIALDKKGNILLTDGHKSVKKYSPSGVKICEFGTTGGAKGRLRSPTGVCVDTSGRIIVANSGHNRVDMFTSRGEFVRTIVGMEKPWAIAMGPDGQLVVTGRYTYRYTVTIFPRRMVFT</sequence>
<dbReference type="PANTHER" id="PTHR24104:SF50">
    <property type="entry name" value="SMP-30_GLUCONOLACTONASE_LRE-LIKE REGION DOMAIN-CONTAINING PROTEIN"/>
    <property type="match status" value="1"/>
</dbReference>